<dbReference type="Pfam" id="PF05137">
    <property type="entry name" value="PilN"/>
    <property type="match status" value="1"/>
</dbReference>
<dbReference type="Proteomes" id="UP000315995">
    <property type="component" value="Chromosome"/>
</dbReference>
<accession>A0A5B8YA25</accession>
<organism evidence="3 4">
    <name type="scientific">Persicimonas caeni</name>
    <dbReference type="NCBI Taxonomy" id="2292766"/>
    <lineage>
        <taxon>Bacteria</taxon>
        <taxon>Deltaproteobacteria</taxon>
        <taxon>Bradymonadales</taxon>
        <taxon>Bradymonadaceae</taxon>
        <taxon>Persicimonas</taxon>
    </lineage>
</organism>
<keyword evidence="2" id="KW-0472">Membrane</keyword>
<keyword evidence="1" id="KW-0175">Coiled coil</keyword>
<sequence length="216" mass="24498">MIRVNLLPIKKARRRSAGRTQLIAFALLIILEIAAFAAVYMAESSRLDELKTEVAQNQQKVKKAEQEVKSAKQLEAKQQELQQQVQILDELEKKRTGPVRVLDEVQAMLSPPRNEEDRHAQSRKNWNVEWDTRRLWIKSLEETEGDFEMLGSAMNADDVAEFLQRLTTAEHFDGVQLDYVKATGSKGAKVKLVEFRVTGKLSYTTVPKDDGAKDGS</sequence>
<evidence type="ECO:0000256" key="2">
    <source>
        <dbReference type="SAM" id="Phobius"/>
    </source>
</evidence>
<reference evidence="3 4" key="1">
    <citation type="submission" date="2019-06" db="EMBL/GenBank/DDBJ databases">
        <title>Persicimonas caeni gen. nov., sp. nov., a predatory bacterium isolated from solar saltern.</title>
        <authorList>
            <person name="Wang S."/>
        </authorList>
    </citation>
    <scope>NUCLEOTIDE SEQUENCE [LARGE SCALE GENOMIC DNA]</scope>
    <source>
        <strain evidence="3 4">YN101</strain>
    </source>
</reference>
<feature type="transmembrane region" description="Helical" evidence="2">
    <location>
        <begin position="21"/>
        <end position="42"/>
    </location>
</feature>
<feature type="coiled-coil region" evidence="1">
    <location>
        <begin position="40"/>
        <end position="94"/>
    </location>
</feature>
<protein>
    <recommendedName>
        <fullName evidence="5">PilN domain-containing protein</fullName>
    </recommendedName>
</protein>
<dbReference type="InterPro" id="IPR052534">
    <property type="entry name" value="Extracell_DNA_Util/SecSys_Comp"/>
</dbReference>
<dbReference type="PANTHER" id="PTHR40278:SF1">
    <property type="entry name" value="DNA UTILIZATION PROTEIN HOFN"/>
    <property type="match status" value="1"/>
</dbReference>
<evidence type="ECO:0008006" key="5">
    <source>
        <dbReference type="Google" id="ProtNLM"/>
    </source>
</evidence>
<evidence type="ECO:0000313" key="4">
    <source>
        <dbReference type="Proteomes" id="UP000315995"/>
    </source>
</evidence>
<keyword evidence="2" id="KW-0812">Transmembrane</keyword>
<keyword evidence="4" id="KW-1185">Reference proteome</keyword>
<evidence type="ECO:0000313" key="3">
    <source>
        <dbReference type="EMBL" id="QDG52916.1"/>
    </source>
</evidence>
<dbReference type="EMBL" id="CP041186">
    <property type="protein sequence ID" value="QDG52916.1"/>
    <property type="molecule type" value="Genomic_DNA"/>
</dbReference>
<dbReference type="RefSeq" id="WP_141199377.1">
    <property type="nucleotide sequence ID" value="NZ_CP041186.1"/>
</dbReference>
<gene>
    <name evidence="3" type="ORF">FIV42_19870</name>
</gene>
<name>A0A4Y6PX78_PERCE</name>
<dbReference type="InterPro" id="IPR007813">
    <property type="entry name" value="PilN"/>
</dbReference>
<dbReference type="PANTHER" id="PTHR40278">
    <property type="entry name" value="DNA UTILIZATION PROTEIN HOFN"/>
    <property type="match status" value="1"/>
</dbReference>
<keyword evidence="2" id="KW-1133">Transmembrane helix</keyword>
<proteinExistence type="predicted"/>
<accession>A0A4Y6PX78</accession>
<evidence type="ECO:0000256" key="1">
    <source>
        <dbReference type="SAM" id="Coils"/>
    </source>
</evidence>
<dbReference type="AlphaFoldDB" id="A0A4Y6PX78"/>
<dbReference type="OrthoDB" id="5504650at2"/>